<keyword evidence="8 13" id="KW-0472">Membrane</keyword>
<keyword evidence="3" id="KW-0444">Lipid biosynthesis</keyword>
<dbReference type="InterPro" id="IPR048254">
    <property type="entry name" value="CDP_ALCOHOL_P_TRANSF_CS"/>
</dbReference>
<dbReference type="Proteomes" id="UP001235712">
    <property type="component" value="Unassembled WGS sequence"/>
</dbReference>
<gene>
    <name evidence="14" type="ORF">J2S57_004271</name>
</gene>
<feature type="region of interest" description="Disordered" evidence="12">
    <location>
        <begin position="236"/>
        <end position="293"/>
    </location>
</feature>
<keyword evidence="6 13" id="KW-1133">Transmembrane helix</keyword>
<feature type="compositionally biased region" description="Low complexity" evidence="12">
    <location>
        <begin position="249"/>
        <end position="285"/>
    </location>
</feature>
<evidence type="ECO:0000256" key="13">
    <source>
        <dbReference type="SAM" id="Phobius"/>
    </source>
</evidence>
<dbReference type="Gene3D" id="1.20.120.1760">
    <property type="match status" value="1"/>
</dbReference>
<dbReference type="PANTHER" id="PTHR14269:SF62">
    <property type="entry name" value="CDP-DIACYLGLYCEROL--GLYCEROL-3-PHOSPHATE 3-PHOSPHATIDYLTRANSFERASE 1, CHLOROPLASTIC"/>
    <property type="match status" value="1"/>
</dbReference>
<evidence type="ECO:0000313" key="15">
    <source>
        <dbReference type="Proteomes" id="UP001235712"/>
    </source>
</evidence>
<proteinExistence type="inferred from homology"/>
<comment type="subcellular location">
    <subcellularLocation>
        <location evidence="1">Membrane</location>
        <topology evidence="1">Multi-pass membrane protein</topology>
    </subcellularLocation>
</comment>
<reference evidence="14 15" key="1">
    <citation type="submission" date="2023-07" db="EMBL/GenBank/DDBJ databases">
        <title>Sequencing the genomes of 1000 actinobacteria strains.</title>
        <authorList>
            <person name="Klenk H.-P."/>
        </authorList>
    </citation>
    <scope>NUCLEOTIDE SEQUENCE [LARGE SCALE GENOMIC DNA]</scope>
    <source>
        <strain evidence="14 15">DSM 44388</strain>
    </source>
</reference>
<comment type="similarity">
    <text evidence="2 11">Belongs to the CDP-alcohol phosphatidyltransferase class-I family.</text>
</comment>
<evidence type="ECO:0000313" key="14">
    <source>
        <dbReference type="EMBL" id="MDP9828522.1"/>
    </source>
</evidence>
<evidence type="ECO:0000256" key="10">
    <source>
        <dbReference type="ARBA" id="ARBA00023264"/>
    </source>
</evidence>
<feature type="transmembrane region" description="Helical" evidence="13">
    <location>
        <begin position="159"/>
        <end position="180"/>
    </location>
</feature>
<keyword evidence="4 11" id="KW-0808">Transferase</keyword>
<feature type="transmembrane region" description="Helical" evidence="13">
    <location>
        <begin position="128"/>
        <end position="147"/>
    </location>
</feature>
<evidence type="ECO:0000256" key="4">
    <source>
        <dbReference type="ARBA" id="ARBA00022679"/>
    </source>
</evidence>
<dbReference type="PROSITE" id="PS00379">
    <property type="entry name" value="CDP_ALCOHOL_P_TRANSF"/>
    <property type="match status" value="1"/>
</dbReference>
<evidence type="ECO:0000256" key="2">
    <source>
        <dbReference type="ARBA" id="ARBA00010441"/>
    </source>
</evidence>
<keyword evidence="5 13" id="KW-0812">Transmembrane</keyword>
<name>A0ABT9P743_9ACTN</name>
<evidence type="ECO:0000256" key="12">
    <source>
        <dbReference type="SAM" id="MobiDB-lite"/>
    </source>
</evidence>
<dbReference type="EMBL" id="JAUSQZ010000001">
    <property type="protein sequence ID" value="MDP9828522.1"/>
    <property type="molecule type" value="Genomic_DNA"/>
</dbReference>
<feature type="transmembrane region" description="Helical" evidence="13">
    <location>
        <begin position="96"/>
        <end position="116"/>
    </location>
</feature>
<comment type="caution">
    <text evidence="14">The sequence shown here is derived from an EMBL/GenBank/DDBJ whole genome shotgun (WGS) entry which is preliminary data.</text>
</comment>
<sequence>MGENPVAGTRVLNIPNLLSFGRLLLVPVFAVLILRGHIGWAIAVLMVSGFTDYLDGMLARRWGQTTRLGQMLDPVADRLYILTTLLGLAYREVIPWWLVLLLIARDAVLVGSLLLMTADERRPLEVSFLGKAATANLLYAFPLMLLGDLDGRAGDIAQPFGWAFAWWGTSLYWWAALIYLRQAAAVLARRERLRTRPPSGSGDGAAVVTGSVVAGSVVGGPETGGSVMGGSEAAVSAGGGSAVAGSGAGAESVSGPASDPGSGSDPGPASDATSGSVSGSASPAGGTSGEVAG</sequence>
<feature type="compositionally biased region" description="Gly residues" evidence="12">
    <location>
        <begin position="237"/>
        <end position="248"/>
    </location>
</feature>
<evidence type="ECO:0000256" key="9">
    <source>
        <dbReference type="ARBA" id="ARBA00023209"/>
    </source>
</evidence>
<dbReference type="Pfam" id="PF01066">
    <property type="entry name" value="CDP-OH_P_transf"/>
    <property type="match status" value="1"/>
</dbReference>
<evidence type="ECO:0000256" key="7">
    <source>
        <dbReference type="ARBA" id="ARBA00023098"/>
    </source>
</evidence>
<evidence type="ECO:0000256" key="3">
    <source>
        <dbReference type="ARBA" id="ARBA00022516"/>
    </source>
</evidence>
<dbReference type="PANTHER" id="PTHR14269">
    <property type="entry name" value="CDP-DIACYLGLYCEROL--GLYCEROL-3-PHOSPHATE 3-PHOSPHATIDYLTRANSFERASE-RELATED"/>
    <property type="match status" value="1"/>
</dbReference>
<evidence type="ECO:0000256" key="6">
    <source>
        <dbReference type="ARBA" id="ARBA00022989"/>
    </source>
</evidence>
<accession>A0ABT9P743</accession>
<evidence type="ECO:0000256" key="8">
    <source>
        <dbReference type="ARBA" id="ARBA00023136"/>
    </source>
</evidence>
<organism evidence="14 15">
    <name type="scientific">Kineosporia succinea</name>
    <dbReference type="NCBI Taxonomy" id="84632"/>
    <lineage>
        <taxon>Bacteria</taxon>
        <taxon>Bacillati</taxon>
        <taxon>Actinomycetota</taxon>
        <taxon>Actinomycetes</taxon>
        <taxon>Kineosporiales</taxon>
        <taxon>Kineosporiaceae</taxon>
        <taxon>Kineosporia</taxon>
    </lineage>
</organism>
<dbReference type="InterPro" id="IPR043130">
    <property type="entry name" value="CDP-OH_PTrfase_TM_dom"/>
</dbReference>
<keyword evidence="10" id="KW-1208">Phospholipid metabolism</keyword>
<keyword evidence="9" id="KW-0594">Phospholipid biosynthesis</keyword>
<keyword evidence="7" id="KW-0443">Lipid metabolism</keyword>
<feature type="transmembrane region" description="Helical" evidence="13">
    <location>
        <begin position="24"/>
        <end position="50"/>
    </location>
</feature>
<keyword evidence="15" id="KW-1185">Reference proteome</keyword>
<evidence type="ECO:0000256" key="5">
    <source>
        <dbReference type="ARBA" id="ARBA00022692"/>
    </source>
</evidence>
<evidence type="ECO:0000256" key="1">
    <source>
        <dbReference type="ARBA" id="ARBA00004141"/>
    </source>
</evidence>
<dbReference type="InterPro" id="IPR050324">
    <property type="entry name" value="CDP-alcohol_PTase-I"/>
</dbReference>
<protein>
    <submittedName>
        <fullName evidence="14">CDP-diacylglycerol--glycerol-3-phosphate 3-phosphatidyltransferase</fullName>
    </submittedName>
</protein>
<evidence type="ECO:0000256" key="11">
    <source>
        <dbReference type="RuleBase" id="RU003750"/>
    </source>
</evidence>
<dbReference type="InterPro" id="IPR000462">
    <property type="entry name" value="CDP-OH_P_trans"/>
</dbReference>